<dbReference type="InterPro" id="IPR006976">
    <property type="entry name" value="VanZ-like"/>
</dbReference>
<dbReference type="PANTHER" id="PTHR28008">
    <property type="entry name" value="DOMAIN PROTEIN, PUTATIVE (AFU_ORTHOLOGUE AFUA_3G10980)-RELATED"/>
    <property type="match status" value="1"/>
</dbReference>
<proteinExistence type="predicted"/>
<feature type="domain" description="VanZ-like" evidence="2">
    <location>
        <begin position="40"/>
        <end position="119"/>
    </location>
</feature>
<reference evidence="3 4" key="1">
    <citation type="submission" date="2017-11" db="EMBL/GenBank/DDBJ databases">
        <title>Draft genome of Arthrobacter agilis strain UMCV2, a plant growth-promoting rhizobacterium and biocontrol capacity of phytopathogenic fungi.</title>
        <authorList>
            <person name="Martinez-Camara R."/>
            <person name="Santoyo G."/>
            <person name="Moreno-Hagelsieb G."/>
            <person name="Valencia-Cantero E."/>
        </authorList>
    </citation>
    <scope>NUCLEOTIDE SEQUENCE [LARGE SCALE GENOMIC DNA]</scope>
    <source>
        <strain evidence="3 4">UMCV2</strain>
    </source>
</reference>
<name>A0A2L0UHA2_9MICC</name>
<dbReference type="Proteomes" id="UP000239187">
    <property type="component" value="Chromosome"/>
</dbReference>
<accession>A0A2L0UHA2</accession>
<keyword evidence="1" id="KW-1133">Transmembrane helix</keyword>
<dbReference type="Pfam" id="PF04892">
    <property type="entry name" value="VanZ"/>
    <property type="match status" value="1"/>
</dbReference>
<evidence type="ECO:0000259" key="2">
    <source>
        <dbReference type="Pfam" id="PF04892"/>
    </source>
</evidence>
<dbReference type="RefSeq" id="WP_133082042.1">
    <property type="nucleotide sequence ID" value="NZ_CP024915.1"/>
</dbReference>
<feature type="transmembrane region" description="Helical" evidence="1">
    <location>
        <begin position="103"/>
        <end position="121"/>
    </location>
</feature>
<evidence type="ECO:0000256" key="1">
    <source>
        <dbReference type="SAM" id="Phobius"/>
    </source>
</evidence>
<dbReference type="PANTHER" id="PTHR28008:SF1">
    <property type="entry name" value="DOMAIN PROTEIN, PUTATIVE (AFU_ORTHOLOGUE AFUA_3G10980)-RELATED"/>
    <property type="match status" value="1"/>
</dbReference>
<feature type="transmembrane region" description="Helical" evidence="1">
    <location>
        <begin position="45"/>
        <end position="65"/>
    </location>
</feature>
<organism evidence="3 4">
    <name type="scientific">Arthrobacter agilis</name>
    <dbReference type="NCBI Taxonomy" id="37921"/>
    <lineage>
        <taxon>Bacteria</taxon>
        <taxon>Bacillati</taxon>
        <taxon>Actinomycetota</taxon>
        <taxon>Actinomycetes</taxon>
        <taxon>Micrococcales</taxon>
        <taxon>Micrococcaceae</taxon>
        <taxon>Arthrobacter</taxon>
    </lineage>
</organism>
<protein>
    <submittedName>
        <fullName evidence="3">VanZ family protein</fullName>
    </submittedName>
</protein>
<gene>
    <name evidence="3" type="ORF">CVO76_13885</name>
</gene>
<keyword evidence="1" id="KW-0812">Transmembrane</keyword>
<dbReference type="EMBL" id="CP024915">
    <property type="protein sequence ID" value="AUZ88607.1"/>
    <property type="molecule type" value="Genomic_DNA"/>
</dbReference>
<dbReference type="AlphaFoldDB" id="A0A2L0UHA2"/>
<sequence>MLWLLGVGFIVFSPLPVDRHAGDLLRRVLAFVQGYGVPGWFDYGFVEFTANALMFLPLGLFFFLLAPRGWRWLGPVVAFGLSALIEAVQLVALSQRVASPYDVAANTIGATAGTLLAWTMLRVRRHRR</sequence>
<keyword evidence="1" id="KW-0472">Membrane</keyword>
<evidence type="ECO:0000313" key="4">
    <source>
        <dbReference type="Proteomes" id="UP000239187"/>
    </source>
</evidence>
<evidence type="ECO:0000313" key="3">
    <source>
        <dbReference type="EMBL" id="AUZ88607.1"/>
    </source>
</evidence>
<feature type="transmembrane region" description="Helical" evidence="1">
    <location>
        <begin position="72"/>
        <end position="91"/>
    </location>
</feature>